<dbReference type="Proteomes" id="UP000479000">
    <property type="component" value="Unassembled WGS sequence"/>
</dbReference>
<evidence type="ECO:0000313" key="1">
    <source>
        <dbReference type="EMBL" id="CAB0004574.1"/>
    </source>
</evidence>
<accession>A0A6H5GKU8</accession>
<feature type="non-terminal residue" evidence="1">
    <location>
        <position position="436"/>
    </location>
</feature>
<name>A0A6H5GKU8_9HEMI</name>
<proteinExistence type="predicted"/>
<dbReference type="AlphaFoldDB" id="A0A6H5GKU8"/>
<sequence length="436" mass="49090">MEQNIARAFLISCQSPSRVNGSIVIVLKSRIGTELQKKLFLIHIYSESLPEQVSVCPCVRVSERVTGVLMQGRKLCQIARPMQEQERFSSGADDSSYISTRWPSGMRVSLGSNVRDPNGGTTACDFPSQRRFAKNNDEYSMARWQGEGHARQEKWVISIISRLRCGAWAELVHLPPRSPQPPLSSAPSSSFSELSWPLFPSPRCSWRCCEIPPMYTYIILAETQNAYVSLNIPLILKKKTGSLVMILTEGLQVVTWTYGLFTETMSKKRTKSSNRKYEFIHKLTENLLLVGRLKRWPSTCNADNDAGHDAGGQATTEKEGAVERIGTERDFVNADEVSTTIKIYQITATQNQYRVIRPCLYHVPGTLTVNMSVLLLSLASPDESSLLLMRPVRSKALGFPVAQLPVVLSQKCQVYKNVYRWKPTALRAMRNYIFEA</sequence>
<keyword evidence="2" id="KW-1185">Reference proteome</keyword>
<gene>
    <name evidence="1" type="ORF">NTEN_LOCUS10051</name>
</gene>
<dbReference type="EMBL" id="CADCXU010015106">
    <property type="protein sequence ID" value="CAB0004574.1"/>
    <property type="molecule type" value="Genomic_DNA"/>
</dbReference>
<organism evidence="1 2">
    <name type="scientific">Nesidiocoris tenuis</name>
    <dbReference type="NCBI Taxonomy" id="355587"/>
    <lineage>
        <taxon>Eukaryota</taxon>
        <taxon>Metazoa</taxon>
        <taxon>Ecdysozoa</taxon>
        <taxon>Arthropoda</taxon>
        <taxon>Hexapoda</taxon>
        <taxon>Insecta</taxon>
        <taxon>Pterygota</taxon>
        <taxon>Neoptera</taxon>
        <taxon>Paraneoptera</taxon>
        <taxon>Hemiptera</taxon>
        <taxon>Heteroptera</taxon>
        <taxon>Panheteroptera</taxon>
        <taxon>Cimicomorpha</taxon>
        <taxon>Miridae</taxon>
        <taxon>Dicyphina</taxon>
        <taxon>Nesidiocoris</taxon>
    </lineage>
</organism>
<reference evidence="1 2" key="1">
    <citation type="submission" date="2020-02" db="EMBL/GenBank/DDBJ databases">
        <authorList>
            <person name="Ferguson B K."/>
        </authorList>
    </citation>
    <scope>NUCLEOTIDE SEQUENCE [LARGE SCALE GENOMIC DNA]</scope>
</reference>
<protein>
    <submittedName>
        <fullName evidence="1">Uncharacterized protein</fullName>
    </submittedName>
</protein>
<evidence type="ECO:0000313" key="2">
    <source>
        <dbReference type="Proteomes" id="UP000479000"/>
    </source>
</evidence>